<dbReference type="AlphaFoldDB" id="A0A0X3NTN1"/>
<protein>
    <submittedName>
        <fullName evidence="1">Uncharacterized protein</fullName>
    </submittedName>
</protein>
<organism evidence="1">
    <name type="scientific">Schistocephalus solidus</name>
    <name type="common">Tapeworm</name>
    <dbReference type="NCBI Taxonomy" id="70667"/>
    <lineage>
        <taxon>Eukaryota</taxon>
        <taxon>Metazoa</taxon>
        <taxon>Spiralia</taxon>
        <taxon>Lophotrochozoa</taxon>
        <taxon>Platyhelminthes</taxon>
        <taxon>Cestoda</taxon>
        <taxon>Eucestoda</taxon>
        <taxon>Diphyllobothriidea</taxon>
        <taxon>Diphyllobothriidae</taxon>
        <taxon>Schistocephalus</taxon>
    </lineage>
</organism>
<accession>A0A0X3NTN1</accession>
<dbReference type="EMBL" id="GEEE01022378">
    <property type="protein sequence ID" value="JAP40847.1"/>
    <property type="molecule type" value="Transcribed_RNA"/>
</dbReference>
<evidence type="ECO:0000313" key="1">
    <source>
        <dbReference type="EMBL" id="JAP40847.1"/>
    </source>
</evidence>
<gene>
    <name evidence="1" type="ORF">TR151161</name>
</gene>
<proteinExistence type="predicted"/>
<name>A0A0X3NTN1_SCHSO</name>
<sequence length="132" mass="15199">MIKGSVMRVGKKRLPNMETCFKGRLSRTASNVFSTADTPVHFSIRPILYREGKDKLPAQTTSIRFYSFSCPIGAEYIGSTSWRLFKRRREHLSAWLRKRNIKNANGSVFAHMVDTVHRVDTRAAFRMTCEVL</sequence>
<reference evidence="1" key="1">
    <citation type="submission" date="2016-01" db="EMBL/GenBank/DDBJ databases">
        <title>Reference transcriptome for the parasite Schistocephalus solidus: insights into the molecular evolution of parasitism.</title>
        <authorList>
            <person name="Hebert F.O."/>
            <person name="Grambauer S."/>
            <person name="Barber I."/>
            <person name="Landry C.R."/>
            <person name="Aubin-Horth N."/>
        </authorList>
    </citation>
    <scope>NUCLEOTIDE SEQUENCE</scope>
</reference>